<organism evidence="8 9">
    <name type="scientific">Sinomonas cellulolyticus</name>
    <dbReference type="NCBI Taxonomy" id="2801916"/>
    <lineage>
        <taxon>Bacteria</taxon>
        <taxon>Bacillati</taxon>
        <taxon>Actinomycetota</taxon>
        <taxon>Actinomycetes</taxon>
        <taxon>Micrococcales</taxon>
        <taxon>Micrococcaceae</taxon>
        <taxon>Sinomonas</taxon>
    </lineage>
</organism>
<evidence type="ECO:0000256" key="3">
    <source>
        <dbReference type="ARBA" id="ARBA00023082"/>
    </source>
</evidence>
<name>A0ABS1K5I5_9MICC</name>
<dbReference type="PANTHER" id="PTHR43133">
    <property type="entry name" value="RNA POLYMERASE ECF-TYPE SIGMA FACTO"/>
    <property type="match status" value="1"/>
</dbReference>
<proteinExistence type="inferred from homology"/>
<dbReference type="CDD" id="cd06171">
    <property type="entry name" value="Sigma70_r4"/>
    <property type="match status" value="1"/>
</dbReference>
<evidence type="ECO:0000259" key="7">
    <source>
        <dbReference type="Pfam" id="PF08281"/>
    </source>
</evidence>
<evidence type="ECO:0000256" key="4">
    <source>
        <dbReference type="ARBA" id="ARBA00023125"/>
    </source>
</evidence>
<dbReference type="InterPro" id="IPR014284">
    <property type="entry name" value="RNA_pol_sigma-70_dom"/>
</dbReference>
<feature type="domain" description="RNA polymerase sigma-70 region 2" evidence="6">
    <location>
        <begin position="17"/>
        <end position="76"/>
    </location>
</feature>
<comment type="caution">
    <text evidence="8">The sequence shown here is derived from an EMBL/GenBank/DDBJ whole genome shotgun (WGS) entry which is preliminary data.</text>
</comment>
<feature type="domain" description="RNA polymerase sigma factor 70 region 4 type 2" evidence="7">
    <location>
        <begin position="113"/>
        <end position="163"/>
    </location>
</feature>
<dbReference type="SUPFAM" id="SSF88659">
    <property type="entry name" value="Sigma3 and sigma4 domains of RNA polymerase sigma factors"/>
    <property type="match status" value="1"/>
</dbReference>
<dbReference type="InterPro" id="IPR039425">
    <property type="entry name" value="RNA_pol_sigma-70-like"/>
</dbReference>
<dbReference type="InterPro" id="IPR013324">
    <property type="entry name" value="RNA_pol_sigma_r3/r4-like"/>
</dbReference>
<dbReference type="InterPro" id="IPR007627">
    <property type="entry name" value="RNA_pol_sigma70_r2"/>
</dbReference>
<dbReference type="NCBIfam" id="TIGR02937">
    <property type="entry name" value="sigma70-ECF"/>
    <property type="match status" value="1"/>
</dbReference>
<dbReference type="Proteomes" id="UP000639051">
    <property type="component" value="Unassembled WGS sequence"/>
</dbReference>
<evidence type="ECO:0000313" key="9">
    <source>
        <dbReference type="Proteomes" id="UP000639051"/>
    </source>
</evidence>
<dbReference type="SUPFAM" id="SSF88946">
    <property type="entry name" value="Sigma2 domain of RNA polymerase sigma factors"/>
    <property type="match status" value="1"/>
</dbReference>
<evidence type="ECO:0000256" key="2">
    <source>
        <dbReference type="ARBA" id="ARBA00023015"/>
    </source>
</evidence>
<dbReference type="Gene3D" id="1.10.10.10">
    <property type="entry name" value="Winged helix-like DNA-binding domain superfamily/Winged helix DNA-binding domain"/>
    <property type="match status" value="1"/>
</dbReference>
<keyword evidence="3" id="KW-0731">Sigma factor</keyword>
<keyword evidence="9" id="KW-1185">Reference proteome</keyword>
<comment type="similarity">
    <text evidence="1">Belongs to the sigma-70 factor family. ECF subfamily.</text>
</comment>
<dbReference type="Pfam" id="PF08281">
    <property type="entry name" value="Sigma70_r4_2"/>
    <property type="match status" value="1"/>
</dbReference>
<evidence type="ECO:0000256" key="1">
    <source>
        <dbReference type="ARBA" id="ARBA00010641"/>
    </source>
</evidence>
<evidence type="ECO:0000256" key="5">
    <source>
        <dbReference type="ARBA" id="ARBA00023163"/>
    </source>
</evidence>
<sequence length="186" mass="20697">MRKQAKGTGREARFAQLYNDAYEDLLRFVQRRAGPDQAEDIVHDVFVVAWRRFDDMPSESSDARAWLFGTARNCLLAEQRIHHQRGALAIRMAAEAEAFVASPDDSIALQLDIATAWGRLTPDHQEALALTAWENLTSSQAGKVLGISAVAFRVRLHRARASLRRALGNTTATTTTDQYSATEQLT</sequence>
<protein>
    <submittedName>
        <fullName evidence="8">Sigma-70 family RNA polymerase sigma factor</fullName>
    </submittedName>
</protein>
<dbReference type="Gene3D" id="1.10.1740.10">
    <property type="match status" value="1"/>
</dbReference>
<accession>A0ABS1K5I5</accession>
<keyword evidence="2" id="KW-0805">Transcription regulation</keyword>
<reference evidence="8 9" key="1">
    <citation type="submission" date="2021-01" db="EMBL/GenBank/DDBJ databases">
        <title>Genome public.</title>
        <authorList>
            <person name="Liu C."/>
            <person name="Sun Q."/>
        </authorList>
    </citation>
    <scope>NUCLEOTIDE SEQUENCE [LARGE SCALE GENOMIC DNA]</scope>
    <source>
        <strain evidence="8 9">JC656</strain>
    </source>
</reference>
<dbReference type="InterPro" id="IPR013325">
    <property type="entry name" value="RNA_pol_sigma_r2"/>
</dbReference>
<dbReference type="EMBL" id="JAERRC010000040">
    <property type="protein sequence ID" value="MBL0706934.1"/>
    <property type="molecule type" value="Genomic_DNA"/>
</dbReference>
<dbReference type="InterPro" id="IPR013249">
    <property type="entry name" value="RNA_pol_sigma70_r4_t2"/>
</dbReference>
<dbReference type="InterPro" id="IPR036388">
    <property type="entry name" value="WH-like_DNA-bd_sf"/>
</dbReference>
<dbReference type="RefSeq" id="WP_189695186.1">
    <property type="nucleotide sequence ID" value="NZ_BNCM01000019.1"/>
</dbReference>
<keyword evidence="5" id="KW-0804">Transcription</keyword>
<dbReference type="PANTHER" id="PTHR43133:SF52">
    <property type="entry name" value="ECF RNA POLYMERASE SIGMA FACTOR SIGL"/>
    <property type="match status" value="1"/>
</dbReference>
<dbReference type="Pfam" id="PF04542">
    <property type="entry name" value="Sigma70_r2"/>
    <property type="match status" value="1"/>
</dbReference>
<keyword evidence="4" id="KW-0238">DNA-binding</keyword>
<gene>
    <name evidence="8" type="ORF">JJE72_15670</name>
</gene>
<evidence type="ECO:0000259" key="6">
    <source>
        <dbReference type="Pfam" id="PF04542"/>
    </source>
</evidence>
<evidence type="ECO:0000313" key="8">
    <source>
        <dbReference type="EMBL" id="MBL0706934.1"/>
    </source>
</evidence>